<feature type="region of interest" description="Disordered" evidence="1">
    <location>
        <begin position="968"/>
        <end position="988"/>
    </location>
</feature>
<reference evidence="3" key="1">
    <citation type="submission" date="2025-08" db="UniProtKB">
        <authorList>
            <consortium name="Ensembl"/>
        </authorList>
    </citation>
    <scope>IDENTIFICATION</scope>
</reference>
<feature type="compositionally biased region" description="Polar residues" evidence="1">
    <location>
        <begin position="977"/>
        <end position="988"/>
    </location>
</feature>
<evidence type="ECO:0000313" key="4">
    <source>
        <dbReference type="Proteomes" id="UP000694541"/>
    </source>
</evidence>
<dbReference type="Proteomes" id="UP000694541">
    <property type="component" value="Unplaced"/>
</dbReference>
<dbReference type="InterPro" id="IPR053282">
    <property type="entry name" value="RGS_domain-containing"/>
</dbReference>
<dbReference type="PANTHER" id="PTHR47079">
    <property type="entry name" value="REGULATOR OF G-PROTEIN SIGNALING PROTEIN-LIKE"/>
    <property type="match status" value="1"/>
</dbReference>
<feature type="region of interest" description="Disordered" evidence="1">
    <location>
        <begin position="300"/>
        <end position="323"/>
    </location>
</feature>
<evidence type="ECO:0000313" key="3">
    <source>
        <dbReference type="Ensembl" id="ENSANIP00000012593.1"/>
    </source>
</evidence>
<feature type="domain" description="RGS" evidence="2">
    <location>
        <begin position="671"/>
        <end position="707"/>
    </location>
</feature>
<organism evidence="3 4">
    <name type="scientific">Accipiter nisus</name>
    <name type="common">Eurasian sparrowhawk</name>
    <dbReference type="NCBI Taxonomy" id="211598"/>
    <lineage>
        <taxon>Eukaryota</taxon>
        <taxon>Metazoa</taxon>
        <taxon>Chordata</taxon>
        <taxon>Craniata</taxon>
        <taxon>Vertebrata</taxon>
        <taxon>Euteleostomi</taxon>
        <taxon>Archelosauria</taxon>
        <taxon>Archosauria</taxon>
        <taxon>Dinosauria</taxon>
        <taxon>Saurischia</taxon>
        <taxon>Theropoda</taxon>
        <taxon>Coelurosauria</taxon>
        <taxon>Aves</taxon>
        <taxon>Neognathae</taxon>
        <taxon>Neoaves</taxon>
        <taxon>Telluraves</taxon>
        <taxon>Accipitrimorphae</taxon>
        <taxon>Accipitriformes</taxon>
        <taxon>Accipitridae</taxon>
        <taxon>Accipitrinae</taxon>
        <taxon>Accipiter</taxon>
    </lineage>
</organism>
<sequence>SPPVATIASTDMGLLLRDDVFVDFFNTFLNLPVFGQTPIYISSMGQWDLWPELPSHLEPGPVALLAWLEKHRLPHFCRSSLCLHLVLCQKLLGFIRSGEAAKLLNWQSADRWLLEKCISGSQGMWNFRAFIQGTAGEELTNFWLASERLLGFDESDARQRDLYMSLLHRLKATHLRQGSSVITLWGWDTITSFPISTRRDILSKMQERALFMIQSYWLPKFFIHCKKGMEEEKPCCPLLQEYQERLLRADSQEPSGFSENLFTMHIKRSQGLSGPYCSKKAKAEIWTLVKEGRDTQEMKMPSFQVQRERQPGPTRSTKESCPDKDALGLITQHSEHPANTAFRGKGGAASPKRPRCSAEQVLHLEDLCEEKVLSNLHSSAPLVHLPSLKKPVKTLSFLPWALSADTCAGRPFRDFLKCQDRPVETHLLDLWHDLEEFLPVVLDPSRENCFFLRHTIGKKICKTYLEEGAIQQLPLETRTLRSLRNHLMSGEFSPWIFRAQKEICKVLCSFYEEFLADDDKTFLQSMMQGHAVGKDECFLLSQRINKSLKLSQALHGTRNLEGLSSKHWRLIATRDLRKGGSIQAEVEPLLCRTDSQKMTTNVLAVQKPLLAVESPSKENELLCLKSPSPGKSTLLQVSLSHWRSKHRGPGYFPGHWWHRDHIPLCLLLYRHFMKVLHNPAHLQFFKQFLKERNADEPLRFWMAVERLVAETNPKMKSFLINRARSDCTSLPEEQLDCHTSIIKEINEAETVSPLMLMTAQIFVQKAMEKRCETKKYWKAKMMAGSQIPLPRLGSVWEPRLSSSQWEVQKGGLCLGASPITAASCAMCPQRWAWYAIRDVVKSICKFRREMGNDKCRAEFEDFLRRELGNEEESMARLLPPSLLPPQDNKEGVLVKRRLFNNQLITVNFLVDDLRFYLEIDKFSRLADSVEALAARNMQSEKEVAFLKRKVAIISKLFLNSDIPPKLNPGGDPALVSGTGSQDVTSISS</sequence>
<dbReference type="InterPro" id="IPR036305">
    <property type="entry name" value="RGS_sf"/>
</dbReference>
<keyword evidence="4" id="KW-1185">Reference proteome</keyword>
<dbReference type="PROSITE" id="PS50132">
    <property type="entry name" value="RGS"/>
    <property type="match status" value="1"/>
</dbReference>
<protein>
    <submittedName>
        <fullName evidence="3">Regulator of G protein signaling like 1</fullName>
    </submittedName>
</protein>
<dbReference type="AlphaFoldDB" id="A0A8B9MQI3"/>
<dbReference type="InterPro" id="IPR044926">
    <property type="entry name" value="RGS_subdomain_2"/>
</dbReference>
<dbReference type="InterPro" id="IPR016137">
    <property type="entry name" value="RGS"/>
</dbReference>
<dbReference type="PANTHER" id="PTHR47079:SF1">
    <property type="entry name" value="REGULATOR OF G-PROTEIN SIGNALING PROTEIN-LIKE"/>
    <property type="match status" value="1"/>
</dbReference>
<accession>A0A8B9MQI3</accession>
<reference evidence="3" key="2">
    <citation type="submission" date="2025-09" db="UniProtKB">
        <authorList>
            <consortium name="Ensembl"/>
        </authorList>
    </citation>
    <scope>IDENTIFICATION</scope>
</reference>
<dbReference type="Gene3D" id="1.10.167.10">
    <property type="entry name" value="Regulator of G-protein Signalling 4, domain 2"/>
    <property type="match status" value="2"/>
</dbReference>
<evidence type="ECO:0000259" key="2">
    <source>
        <dbReference type="PROSITE" id="PS50132"/>
    </source>
</evidence>
<feature type="compositionally biased region" description="Basic and acidic residues" evidence="1">
    <location>
        <begin position="306"/>
        <end position="323"/>
    </location>
</feature>
<name>A0A8B9MQI3_9AVES</name>
<proteinExistence type="predicted"/>
<evidence type="ECO:0000256" key="1">
    <source>
        <dbReference type="SAM" id="MobiDB-lite"/>
    </source>
</evidence>
<dbReference type="Ensembl" id="ENSANIT00000013038.1">
    <property type="protein sequence ID" value="ENSANIP00000012593.1"/>
    <property type="gene ID" value="ENSANIG00000008512.1"/>
</dbReference>
<dbReference type="SUPFAM" id="SSF48097">
    <property type="entry name" value="Regulator of G-protein signaling, RGS"/>
    <property type="match status" value="2"/>
</dbReference>
<dbReference type="Pfam" id="PF00615">
    <property type="entry name" value="RGS"/>
    <property type="match status" value="1"/>
</dbReference>